<sequence length="138" mass="14552">MGELNVSVVAVDRKLWSGTASLVVAKTLEGEIGILPQHEAVLAILADSPVRITTTDGPSVVVAVHGGFFAVDHDEVWILAETAELGGEIDVERATLALERARAAATESAEEMAAIERAETRLKVALAEQSKLRASGTH</sequence>
<dbReference type="InterPro" id="IPR020546">
    <property type="entry name" value="ATP_synth_F1_dsu/esu_N"/>
</dbReference>
<dbReference type="InterPro" id="IPR001469">
    <property type="entry name" value="ATP_synth_F1_dsu/esu"/>
</dbReference>
<evidence type="ECO:0000313" key="11">
    <source>
        <dbReference type="EMBL" id="CAB4935480.1"/>
    </source>
</evidence>
<keyword evidence="6" id="KW-0139">CF(1)</keyword>
<evidence type="ECO:0000259" key="9">
    <source>
        <dbReference type="Pfam" id="PF02823"/>
    </source>
</evidence>
<evidence type="ECO:0000256" key="3">
    <source>
        <dbReference type="ARBA" id="ARBA00022448"/>
    </source>
</evidence>
<dbReference type="SUPFAM" id="SSF51344">
    <property type="entry name" value="Epsilon subunit of F1F0-ATP synthase N-terminal domain"/>
    <property type="match status" value="1"/>
</dbReference>
<dbReference type="Pfam" id="PF02823">
    <property type="entry name" value="ATP-synt_DE_N"/>
    <property type="match status" value="1"/>
</dbReference>
<evidence type="ECO:0000313" key="10">
    <source>
        <dbReference type="EMBL" id="CAB4852398.1"/>
    </source>
</evidence>
<accession>A0A6J7RL49</accession>
<dbReference type="HAMAP" id="MF_00530">
    <property type="entry name" value="ATP_synth_epsil_bac"/>
    <property type="match status" value="1"/>
</dbReference>
<comment type="subcellular location">
    <subcellularLocation>
        <location evidence="1">Membrane</location>
        <topology evidence="1">Peripheral membrane protein</topology>
    </subcellularLocation>
</comment>
<keyword evidence="3" id="KW-0813">Transport</keyword>
<evidence type="ECO:0000256" key="8">
    <source>
        <dbReference type="SAM" id="Coils"/>
    </source>
</evidence>
<dbReference type="AlphaFoldDB" id="A0A6J7RL49"/>
<dbReference type="NCBIfam" id="TIGR01216">
    <property type="entry name" value="ATP_synt_epsi"/>
    <property type="match status" value="1"/>
</dbReference>
<evidence type="ECO:0000256" key="1">
    <source>
        <dbReference type="ARBA" id="ARBA00004170"/>
    </source>
</evidence>
<dbReference type="GO" id="GO:0045259">
    <property type="term" value="C:proton-transporting ATP synthase complex"/>
    <property type="evidence" value="ECO:0007669"/>
    <property type="project" value="UniProtKB-KW"/>
</dbReference>
<keyword evidence="8" id="KW-0175">Coiled coil</keyword>
<evidence type="ECO:0000313" key="12">
    <source>
        <dbReference type="EMBL" id="CAB5029537.1"/>
    </source>
</evidence>
<protein>
    <submittedName>
        <fullName evidence="12">Unannotated protein</fullName>
    </submittedName>
</protein>
<comment type="similarity">
    <text evidence="2">Belongs to the ATPase epsilon chain family.</text>
</comment>
<name>A0A6J7RL49_9ZZZZ</name>
<dbReference type="PANTHER" id="PTHR13822:SF10">
    <property type="entry name" value="ATP SYNTHASE EPSILON CHAIN, CHLOROPLASTIC"/>
    <property type="match status" value="1"/>
</dbReference>
<evidence type="ECO:0000256" key="6">
    <source>
        <dbReference type="ARBA" id="ARBA00023196"/>
    </source>
</evidence>
<keyword evidence="7" id="KW-0066">ATP synthesis</keyword>
<evidence type="ECO:0000256" key="7">
    <source>
        <dbReference type="ARBA" id="ARBA00023310"/>
    </source>
</evidence>
<dbReference type="InterPro" id="IPR036771">
    <property type="entry name" value="ATPsynth_dsu/esu_N"/>
</dbReference>
<evidence type="ECO:0000256" key="5">
    <source>
        <dbReference type="ARBA" id="ARBA00023136"/>
    </source>
</evidence>
<dbReference type="NCBIfam" id="NF009977">
    <property type="entry name" value="PRK13442.1"/>
    <property type="match status" value="1"/>
</dbReference>
<evidence type="ECO:0000256" key="2">
    <source>
        <dbReference type="ARBA" id="ARBA00005712"/>
    </source>
</evidence>
<proteinExistence type="inferred from homology"/>
<dbReference type="EMBL" id="CAFBPU010000013">
    <property type="protein sequence ID" value="CAB5029537.1"/>
    <property type="molecule type" value="Genomic_DNA"/>
</dbReference>
<feature type="coiled-coil region" evidence="8">
    <location>
        <begin position="91"/>
        <end position="135"/>
    </location>
</feature>
<gene>
    <name evidence="10" type="ORF">UFOPK3268_01638</name>
    <name evidence="11" type="ORF">UFOPK3752_00706</name>
    <name evidence="12" type="ORF">UFOPK4150_00820</name>
</gene>
<reference evidence="12" key="1">
    <citation type="submission" date="2020-05" db="EMBL/GenBank/DDBJ databases">
        <authorList>
            <person name="Chiriac C."/>
            <person name="Salcher M."/>
            <person name="Ghai R."/>
            <person name="Kavagutti S V."/>
        </authorList>
    </citation>
    <scope>NUCLEOTIDE SEQUENCE</scope>
</reference>
<dbReference type="Gene3D" id="2.60.15.10">
    <property type="entry name" value="F0F1 ATP synthase delta/epsilon subunit, N-terminal"/>
    <property type="match status" value="1"/>
</dbReference>
<dbReference type="EMBL" id="CAFBIZ010000264">
    <property type="protein sequence ID" value="CAB4852398.1"/>
    <property type="molecule type" value="Genomic_DNA"/>
</dbReference>
<organism evidence="12">
    <name type="scientific">freshwater metagenome</name>
    <dbReference type="NCBI Taxonomy" id="449393"/>
    <lineage>
        <taxon>unclassified sequences</taxon>
        <taxon>metagenomes</taxon>
        <taxon>ecological metagenomes</taxon>
    </lineage>
</organism>
<evidence type="ECO:0000256" key="4">
    <source>
        <dbReference type="ARBA" id="ARBA00023065"/>
    </source>
</evidence>
<dbReference type="GO" id="GO:0046933">
    <property type="term" value="F:proton-transporting ATP synthase activity, rotational mechanism"/>
    <property type="evidence" value="ECO:0007669"/>
    <property type="project" value="InterPro"/>
</dbReference>
<dbReference type="CDD" id="cd12152">
    <property type="entry name" value="F1-ATPase_delta"/>
    <property type="match status" value="1"/>
</dbReference>
<feature type="domain" description="ATP synthase F1 complex delta/epsilon subunit N-terminal" evidence="9">
    <location>
        <begin position="4"/>
        <end position="83"/>
    </location>
</feature>
<keyword evidence="5" id="KW-0472">Membrane</keyword>
<keyword evidence="4" id="KW-0406">Ion transport</keyword>
<dbReference type="EMBL" id="CAFBND010000020">
    <property type="protein sequence ID" value="CAB4935480.1"/>
    <property type="molecule type" value="Genomic_DNA"/>
</dbReference>
<dbReference type="PANTHER" id="PTHR13822">
    <property type="entry name" value="ATP SYNTHASE DELTA/EPSILON CHAIN"/>
    <property type="match status" value="1"/>
</dbReference>